<dbReference type="PANTHER" id="PTHR36191">
    <property type="entry name" value="ENDO/EXONUCLEASE/PHOSPHATASE DOMAIN-CONTAINING PROTEIN-RELATED"/>
    <property type="match status" value="1"/>
</dbReference>
<accession>A0A3M6UUX6</accession>
<dbReference type="Pfam" id="PF23283">
    <property type="entry name" value="D8C_UMOD"/>
    <property type="match status" value="2"/>
</dbReference>
<dbReference type="PROSITE" id="PS50022">
    <property type="entry name" value="FA58C_3"/>
    <property type="match status" value="1"/>
</dbReference>
<dbReference type="InterPro" id="IPR057774">
    <property type="entry name" value="D8C_UMOD/GP2/OIT3-like"/>
</dbReference>
<proteinExistence type="predicted"/>
<gene>
    <name evidence="4" type="ORF">pdam_00016026</name>
</gene>
<evidence type="ECO:0000313" key="4">
    <source>
        <dbReference type="EMBL" id="RMX57389.1"/>
    </source>
</evidence>
<evidence type="ECO:0000313" key="5">
    <source>
        <dbReference type="Proteomes" id="UP000275408"/>
    </source>
</evidence>
<dbReference type="InterPro" id="IPR008979">
    <property type="entry name" value="Galactose-bd-like_sf"/>
</dbReference>
<feature type="domain" description="F5/8 type C" evidence="3">
    <location>
        <begin position="159"/>
        <end position="311"/>
    </location>
</feature>
<dbReference type="SMART" id="SM00231">
    <property type="entry name" value="FA58C"/>
    <property type="match status" value="1"/>
</dbReference>
<dbReference type="OrthoDB" id="5979242at2759"/>
<evidence type="ECO:0000256" key="1">
    <source>
        <dbReference type="ARBA" id="ARBA00022729"/>
    </source>
</evidence>
<dbReference type="AlphaFoldDB" id="A0A3M6UUX6"/>
<dbReference type="Gene3D" id="2.60.120.260">
    <property type="entry name" value="Galactose-binding domain-like"/>
    <property type="match status" value="1"/>
</dbReference>
<organism evidence="4 5">
    <name type="scientific">Pocillopora damicornis</name>
    <name type="common">Cauliflower coral</name>
    <name type="synonym">Millepora damicornis</name>
    <dbReference type="NCBI Taxonomy" id="46731"/>
    <lineage>
        <taxon>Eukaryota</taxon>
        <taxon>Metazoa</taxon>
        <taxon>Cnidaria</taxon>
        <taxon>Anthozoa</taxon>
        <taxon>Hexacorallia</taxon>
        <taxon>Scleractinia</taxon>
        <taxon>Astrocoeniina</taxon>
        <taxon>Pocilloporidae</taxon>
        <taxon>Pocillopora</taxon>
    </lineage>
</organism>
<dbReference type="EMBL" id="RCHS01000659">
    <property type="protein sequence ID" value="RMX57389.1"/>
    <property type="molecule type" value="Genomic_DNA"/>
</dbReference>
<sequence length="496" mass="56735">MGKLSIVWSDRSNQSSLKKEVKEEFHKPRSRQCSNHDIIKEPNRSVSFNSSGAETVCSKENFILGRWIRFTGSGGTVIPDNPPQPHHCGTINPGWIKGGHPSESEGVVNRQLCFVNGDDNCEFDSYEISIRNFGKYYVYRPPNITKCSLGLCTKILHGCFYKPVGVASSTIIPDRQMTASSFWKEKINCGAMYGRLFNVSGFGWCAGDNRTTDKSNWLQVDLGKEFYVGAVATQGGAWRSYTTDFKLFYSSDEGTWQAYQNGNGKEVEFHRKKGLGVDRHKLRIPVVARYIRFYPTKHILWDCLRVEVYGIFKGELILSKYNERILKCYTAVSSVKVNAKTTKEHHEPECHPCVYRKLNEAYRYWNHTNHPYLGYDKDKLTNGQWYRFTGRAGVMMANYCIPHLSCNAHMAGWINGSHPMRTYQLVSTTVCFHWNQNCCYISYPVEIMNCKGFYVYKLQKPGDSRARHCGVKDSPPPQGETEARELLLKPDTNRVL</sequence>
<keyword evidence="5" id="KW-1185">Reference proteome</keyword>
<dbReference type="PROSITE" id="PS01285">
    <property type="entry name" value="FA58C_1"/>
    <property type="match status" value="1"/>
</dbReference>
<dbReference type="PANTHER" id="PTHR36191:SF4">
    <property type="entry name" value="VWFD DOMAIN-CONTAINING PROTEIN"/>
    <property type="match status" value="1"/>
</dbReference>
<reference evidence="4 5" key="1">
    <citation type="journal article" date="2018" name="Sci. Rep.">
        <title>Comparative analysis of the Pocillopora damicornis genome highlights role of immune system in coral evolution.</title>
        <authorList>
            <person name="Cunning R."/>
            <person name="Bay R.A."/>
            <person name="Gillette P."/>
            <person name="Baker A.C."/>
            <person name="Traylor-Knowles N."/>
        </authorList>
    </citation>
    <scope>NUCLEOTIDE SEQUENCE [LARGE SCALE GENOMIC DNA]</scope>
    <source>
        <strain evidence="4">RSMAS</strain>
        <tissue evidence="4">Whole animal</tissue>
    </source>
</reference>
<dbReference type="Pfam" id="PF00754">
    <property type="entry name" value="F5_F8_type_C"/>
    <property type="match status" value="1"/>
</dbReference>
<evidence type="ECO:0000259" key="3">
    <source>
        <dbReference type="PROSITE" id="PS50022"/>
    </source>
</evidence>
<keyword evidence="1" id="KW-0732">Signal</keyword>
<protein>
    <recommendedName>
        <fullName evidence="3">F5/8 type C domain-containing protein</fullName>
    </recommendedName>
</protein>
<dbReference type="SUPFAM" id="SSF49785">
    <property type="entry name" value="Galactose-binding domain-like"/>
    <property type="match status" value="1"/>
</dbReference>
<keyword evidence="2" id="KW-1015">Disulfide bond</keyword>
<evidence type="ECO:0000256" key="2">
    <source>
        <dbReference type="ARBA" id="ARBA00023157"/>
    </source>
</evidence>
<comment type="caution">
    <text evidence="4">The sequence shown here is derived from an EMBL/GenBank/DDBJ whole genome shotgun (WGS) entry which is preliminary data.</text>
</comment>
<dbReference type="Proteomes" id="UP000275408">
    <property type="component" value="Unassembled WGS sequence"/>
</dbReference>
<dbReference type="CDD" id="cd00057">
    <property type="entry name" value="FA58C"/>
    <property type="match status" value="1"/>
</dbReference>
<name>A0A3M6UUX6_POCDA</name>
<dbReference type="InterPro" id="IPR000421">
    <property type="entry name" value="FA58C"/>
</dbReference>